<dbReference type="KEGG" id="dpo:6901812"/>
<feature type="compositionally biased region" description="Basic and acidic residues" evidence="1">
    <location>
        <begin position="20"/>
        <end position="32"/>
    </location>
</feature>
<dbReference type="RefSeq" id="XP_015042144.2">
    <property type="nucleotide sequence ID" value="XM_015186658.2"/>
</dbReference>
<feature type="compositionally biased region" description="Polar residues" evidence="1">
    <location>
        <begin position="1"/>
        <end position="16"/>
    </location>
</feature>
<sequence length="194" mass="21520">MSPVPNQDEGSQSCPQVDTLDQKEEPDQDSMKVVELGDELGQEEPLDYNDTSVEELVEKWKQRSEERDCQYASIGLQSEKILAELCSISEQIKQIQMRSNEEAADNQAAGDQRDGNQGEIDQGNGDQDNTEPQDDENKENSNRVNADQGYYQWDADQFFVYQGDAGQGSAGQGDSNQDDADTAPSSVSPAYFTF</sequence>
<gene>
    <name evidence="3 4 5" type="primary">LOC6901812</name>
</gene>
<feature type="region of interest" description="Disordered" evidence="1">
    <location>
        <begin position="96"/>
        <end position="149"/>
    </location>
</feature>
<organism evidence="2 3">
    <name type="scientific">Drosophila pseudoobscura pseudoobscura</name>
    <name type="common">Fruit fly</name>
    <dbReference type="NCBI Taxonomy" id="46245"/>
    <lineage>
        <taxon>Eukaryota</taxon>
        <taxon>Metazoa</taxon>
        <taxon>Ecdysozoa</taxon>
        <taxon>Arthropoda</taxon>
        <taxon>Hexapoda</taxon>
        <taxon>Insecta</taxon>
        <taxon>Pterygota</taxon>
        <taxon>Neoptera</taxon>
        <taxon>Endopterygota</taxon>
        <taxon>Diptera</taxon>
        <taxon>Brachycera</taxon>
        <taxon>Muscomorpha</taxon>
        <taxon>Ephydroidea</taxon>
        <taxon>Drosophilidae</taxon>
        <taxon>Drosophila</taxon>
        <taxon>Sophophora</taxon>
    </lineage>
</organism>
<reference evidence="3 4" key="1">
    <citation type="submission" date="2025-04" db="UniProtKB">
        <authorList>
            <consortium name="RefSeq"/>
        </authorList>
    </citation>
    <scope>IDENTIFICATION</scope>
    <source>
        <strain evidence="3 4">MV-25-SWS-2005</strain>
        <tissue evidence="3 4">Whole body</tissue>
    </source>
</reference>
<evidence type="ECO:0000313" key="5">
    <source>
        <dbReference type="RefSeq" id="XP_015042146.2"/>
    </source>
</evidence>
<evidence type="ECO:0000313" key="3">
    <source>
        <dbReference type="RefSeq" id="XP_015042144.2"/>
    </source>
</evidence>
<feature type="compositionally biased region" description="Acidic residues" evidence="1">
    <location>
        <begin position="128"/>
        <end position="137"/>
    </location>
</feature>
<feature type="region of interest" description="Disordered" evidence="1">
    <location>
        <begin position="161"/>
        <end position="194"/>
    </location>
</feature>
<feature type="region of interest" description="Disordered" evidence="1">
    <location>
        <begin position="1"/>
        <end position="52"/>
    </location>
</feature>
<evidence type="ECO:0000256" key="1">
    <source>
        <dbReference type="SAM" id="MobiDB-lite"/>
    </source>
</evidence>
<proteinExistence type="predicted"/>
<dbReference type="RefSeq" id="XP_015042146.2">
    <property type="nucleotide sequence ID" value="XM_015186660.2"/>
</dbReference>
<dbReference type="AlphaFoldDB" id="A0A6I8VIK9"/>
<evidence type="ECO:0000313" key="4">
    <source>
        <dbReference type="RefSeq" id="XP_015042145.2"/>
    </source>
</evidence>
<dbReference type="Proteomes" id="UP000001819">
    <property type="component" value="Chromosome X"/>
</dbReference>
<accession>A0A6I8VIK9</accession>
<name>A0A6I8VIK9_DROPS</name>
<keyword evidence="2" id="KW-1185">Reference proteome</keyword>
<feature type="compositionally biased region" description="Acidic residues" evidence="1">
    <location>
        <begin position="36"/>
        <end position="52"/>
    </location>
</feature>
<protein>
    <submittedName>
        <fullName evidence="3 4">Uncharacterized protein</fullName>
    </submittedName>
</protein>
<dbReference type="RefSeq" id="XP_015042145.2">
    <property type="nucleotide sequence ID" value="XM_015186659.2"/>
</dbReference>
<evidence type="ECO:0000313" key="2">
    <source>
        <dbReference type="Proteomes" id="UP000001819"/>
    </source>
</evidence>